<evidence type="ECO:0000256" key="2">
    <source>
        <dbReference type="SAM" id="Phobius"/>
    </source>
</evidence>
<feature type="region of interest" description="Disordered" evidence="1">
    <location>
        <begin position="297"/>
        <end position="340"/>
    </location>
</feature>
<keyword evidence="5" id="KW-1185">Reference proteome</keyword>
<dbReference type="OrthoDB" id="3918601at2759"/>
<feature type="transmembrane region" description="Helical" evidence="2">
    <location>
        <begin position="248"/>
        <end position="267"/>
    </location>
</feature>
<reference evidence="4" key="1">
    <citation type="journal article" date="2020" name="Stud. Mycol.">
        <title>101 Dothideomycetes genomes: a test case for predicting lifestyles and emergence of pathogens.</title>
        <authorList>
            <person name="Haridas S."/>
            <person name="Albert R."/>
            <person name="Binder M."/>
            <person name="Bloem J."/>
            <person name="Labutti K."/>
            <person name="Salamov A."/>
            <person name="Andreopoulos B."/>
            <person name="Baker S."/>
            <person name="Barry K."/>
            <person name="Bills G."/>
            <person name="Bluhm B."/>
            <person name="Cannon C."/>
            <person name="Castanera R."/>
            <person name="Culley D."/>
            <person name="Daum C."/>
            <person name="Ezra D."/>
            <person name="Gonzalez J."/>
            <person name="Henrissat B."/>
            <person name="Kuo A."/>
            <person name="Liang C."/>
            <person name="Lipzen A."/>
            <person name="Lutzoni F."/>
            <person name="Magnuson J."/>
            <person name="Mondo S."/>
            <person name="Nolan M."/>
            <person name="Ohm R."/>
            <person name="Pangilinan J."/>
            <person name="Park H.-J."/>
            <person name="Ramirez L."/>
            <person name="Alfaro M."/>
            <person name="Sun H."/>
            <person name="Tritt A."/>
            <person name="Yoshinaga Y."/>
            <person name="Zwiers L.-H."/>
            <person name="Turgeon B."/>
            <person name="Goodwin S."/>
            <person name="Spatafora J."/>
            <person name="Crous P."/>
            <person name="Grigoriev I."/>
        </authorList>
    </citation>
    <scope>NUCLEOTIDE SEQUENCE</scope>
    <source>
        <strain evidence="4">CBS 113389</strain>
    </source>
</reference>
<gene>
    <name evidence="4" type="ORF">BDY17DRAFT_20656</name>
</gene>
<keyword evidence="2" id="KW-1133">Transmembrane helix</keyword>
<dbReference type="InterPro" id="IPR049326">
    <property type="entry name" value="Rhodopsin_dom_fungi"/>
</dbReference>
<dbReference type="Pfam" id="PF20684">
    <property type="entry name" value="Fung_rhodopsin"/>
    <property type="match status" value="1"/>
</dbReference>
<dbReference type="PANTHER" id="PTHR39614:SF2">
    <property type="entry name" value="INTEGRAL MEMBRANE PROTEIN"/>
    <property type="match status" value="1"/>
</dbReference>
<feature type="transmembrane region" description="Helical" evidence="2">
    <location>
        <begin position="135"/>
        <end position="153"/>
    </location>
</feature>
<dbReference type="GeneID" id="54471132"/>
<organism evidence="4 5">
    <name type="scientific">Neohortaea acidophila</name>
    <dbReference type="NCBI Taxonomy" id="245834"/>
    <lineage>
        <taxon>Eukaryota</taxon>
        <taxon>Fungi</taxon>
        <taxon>Dikarya</taxon>
        <taxon>Ascomycota</taxon>
        <taxon>Pezizomycotina</taxon>
        <taxon>Dothideomycetes</taxon>
        <taxon>Dothideomycetidae</taxon>
        <taxon>Mycosphaerellales</taxon>
        <taxon>Teratosphaeriaceae</taxon>
        <taxon>Neohortaea</taxon>
    </lineage>
</organism>
<accession>A0A6A6Q8D3</accession>
<feature type="transmembrane region" description="Helical" evidence="2">
    <location>
        <begin position="54"/>
        <end position="73"/>
    </location>
</feature>
<dbReference type="Proteomes" id="UP000799767">
    <property type="component" value="Unassembled WGS sequence"/>
</dbReference>
<dbReference type="EMBL" id="MU001631">
    <property type="protein sequence ID" value="KAF2487903.1"/>
    <property type="molecule type" value="Genomic_DNA"/>
</dbReference>
<evidence type="ECO:0000313" key="4">
    <source>
        <dbReference type="EMBL" id="KAF2487903.1"/>
    </source>
</evidence>
<proteinExistence type="predicted"/>
<dbReference type="PANTHER" id="PTHR39614">
    <property type="entry name" value="INTEGRAL MEMBRANE PROTEIN"/>
    <property type="match status" value="1"/>
</dbReference>
<name>A0A6A6Q8D3_9PEZI</name>
<feature type="transmembrane region" description="Helical" evidence="2">
    <location>
        <begin position="173"/>
        <end position="196"/>
    </location>
</feature>
<feature type="domain" description="Rhodopsin" evidence="3">
    <location>
        <begin position="38"/>
        <end position="262"/>
    </location>
</feature>
<sequence>MGSHESPGAELSNATHQGGWVVIVAAIGLAILLVCLAIRVYVRSSTSVVAGAPDYVFAIASLFAIAHSGLVFWEVSRGLGTAIRLVSPANVQTLQKAFFASNVLYLVAVYLAKCCFCLVYLALTPAPGHNRATYSVLGFATAWVFASILAIGVDCELNPPWSDLASHCTDLFVRWQIITAFDIIIEIALLGLAIYLVSGLQTPLTRKIAVTIVFGVRIIVILPAVFRLHELNHQIRSPDPTFTAAPTVIWATVEVYCSVIACISYSFKTFSTAVSTNYGGVGIQAEVYDMANNRTRQGSALDGERRSSVATGASGHVLISDESPQSSDPERLQASSKKPG</sequence>
<evidence type="ECO:0000313" key="5">
    <source>
        <dbReference type="Proteomes" id="UP000799767"/>
    </source>
</evidence>
<dbReference type="RefSeq" id="XP_033594472.1">
    <property type="nucleotide sequence ID" value="XM_033730130.1"/>
</dbReference>
<feature type="compositionally biased region" description="Polar residues" evidence="1">
    <location>
        <begin position="322"/>
        <end position="340"/>
    </location>
</feature>
<feature type="transmembrane region" description="Helical" evidence="2">
    <location>
        <begin position="208"/>
        <end position="228"/>
    </location>
</feature>
<keyword evidence="2" id="KW-0812">Transmembrane</keyword>
<feature type="transmembrane region" description="Helical" evidence="2">
    <location>
        <begin position="103"/>
        <end position="123"/>
    </location>
</feature>
<evidence type="ECO:0000256" key="1">
    <source>
        <dbReference type="SAM" id="MobiDB-lite"/>
    </source>
</evidence>
<keyword evidence="2" id="KW-0472">Membrane</keyword>
<feature type="transmembrane region" description="Helical" evidence="2">
    <location>
        <begin position="20"/>
        <end position="42"/>
    </location>
</feature>
<protein>
    <recommendedName>
        <fullName evidence="3">Rhodopsin domain-containing protein</fullName>
    </recommendedName>
</protein>
<dbReference type="AlphaFoldDB" id="A0A6A6Q8D3"/>
<evidence type="ECO:0000259" key="3">
    <source>
        <dbReference type="Pfam" id="PF20684"/>
    </source>
</evidence>